<evidence type="ECO:0000256" key="4">
    <source>
        <dbReference type="ARBA" id="ARBA00022801"/>
    </source>
</evidence>
<dbReference type="EMBL" id="JAKMXF010000016">
    <property type="protein sequence ID" value="KAI6661275.1"/>
    <property type="molecule type" value="Genomic_DNA"/>
</dbReference>
<dbReference type="PROSITE" id="PS50208">
    <property type="entry name" value="CASPASE_P20"/>
    <property type="match status" value="1"/>
</dbReference>
<organism evidence="8 9">
    <name type="scientific">Oopsacas minuta</name>
    <dbReference type="NCBI Taxonomy" id="111878"/>
    <lineage>
        <taxon>Eukaryota</taxon>
        <taxon>Metazoa</taxon>
        <taxon>Porifera</taxon>
        <taxon>Hexactinellida</taxon>
        <taxon>Hexasterophora</taxon>
        <taxon>Lyssacinosida</taxon>
        <taxon>Leucopsacidae</taxon>
        <taxon>Oopsacas</taxon>
    </lineage>
</organism>
<dbReference type="InterPro" id="IPR011600">
    <property type="entry name" value="Pept_C14_caspase"/>
</dbReference>
<reference evidence="8 9" key="1">
    <citation type="journal article" date="2023" name="BMC Biol.">
        <title>The compact genome of the sponge Oopsacas minuta (Hexactinellida) is lacking key metazoan core genes.</title>
        <authorList>
            <person name="Santini S."/>
            <person name="Schenkelaars Q."/>
            <person name="Jourda C."/>
            <person name="Duchesne M."/>
            <person name="Belahbib H."/>
            <person name="Rocher C."/>
            <person name="Selva M."/>
            <person name="Riesgo A."/>
            <person name="Vervoort M."/>
            <person name="Leys S.P."/>
            <person name="Kodjabachian L."/>
            <person name="Le Bivic A."/>
            <person name="Borchiellini C."/>
            <person name="Claverie J.M."/>
            <person name="Renard E."/>
        </authorList>
    </citation>
    <scope>NUCLEOTIDE SEQUENCE [LARGE SCALE GENOMIC DNA]</scope>
    <source>
        <strain evidence="8">SPO-2</strain>
    </source>
</reference>
<dbReference type="Proteomes" id="UP001165289">
    <property type="component" value="Unassembled WGS sequence"/>
</dbReference>
<dbReference type="GO" id="GO:0004197">
    <property type="term" value="F:cysteine-type endopeptidase activity"/>
    <property type="evidence" value="ECO:0007669"/>
    <property type="project" value="InterPro"/>
</dbReference>
<dbReference type="Gene3D" id="3.40.50.1460">
    <property type="match status" value="1"/>
</dbReference>
<dbReference type="PANTHER" id="PTHR47901:SF8">
    <property type="entry name" value="CASPASE-3"/>
    <property type="match status" value="1"/>
</dbReference>
<evidence type="ECO:0000256" key="1">
    <source>
        <dbReference type="ARBA" id="ARBA00010134"/>
    </source>
</evidence>
<dbReference type="InterPro" id="IPR002398">
    <property type="entry name" value="Pept_C14"/>
</dbReference>
<dbReference type="SMART" id="SM00115">
    <property type="entry name" value="CASc"/>
    <property type="match status" value="1"/>
</dbReference>
<evidence type="ECO:0000256" key="5">
    <source>
        <dbReference type="RuleBase" id="RU003971"/>
    </source>
</evidence>
<keyword evidence="3" id="KW-0053">Apoptosis</keyword>
<dbReference type="InterPro" id="IPR029030">
    <property type="entry name" value="Caspase-like_dom_sf"/>
</dbReference>
<sequence length="407" mass="47009">MAVDTSEDTSKYTEVTKDLKGKTLQDGEVMYHIRPICRECEDELNYPFEKKGRGEGIIIVNKDFWIKVHDSKNKKDRFCKMVDKERKGADEDLKYLKGIYKCYGIDCQSYFNQLPVEEKTTEDAKVTEKGRKIVSKQETEELEDKNYEEINEIKVVEDKNYKEVERMEKIVQEFADNVKQNCPVVFVSIATHGGKQGKLQEAVINNQTTVQTLANILAQNHRLMGIPKVFIIQACRGKKREEAFSGVDDMQEEETIQFATKQSDFLMIYSTTEGYVSFRSEEQGSWLLEILYKCVTMQKYRNLHFVEVVTVCTFWVLNSHREISDDAKEDQEKGKEITEVRVTETPTYHSTLTKFLHIPVKEKNMKVSYLTVEEFVSVNASTILISDCYPPYTVKPLESGSLESGNL</sequence>
<keyword evidence="2" id="KW-0645">Protease</keyword>
<dbReference type="PANTHER" id="PTHR47901">
    <property type="entry name" value="CASPASE RECRUITMENT DOMAIN-CONTAINING PROTEIN 18"/>
    <property type="match status" value="1"/>
</dbReference>
<accession>A0AAV7KJY6</accession>
<comment type="similarity">
    <text evidence="1 5">Belongs to the peptidase C14A family.</text>
</comment>
<evidence type="ECO:0000259" key="7">
    <source>
        <dbReference type="PROSITE" id="PS50208"/>
    </source>
</evidence>
<evidence type="ECO:0000313" key="8">
    <source>
        <dbReference type="EMBL" id="KAI6661275.1"/>
    </source>
</evidence>
<dbReference type="GO" id="GO:0006508">
    <property type="term" value="P:proteolysis"/>
    <property type="evidence" value="ECO:0007669"/>
    <property type="project" value="UniProtKB-KW"/>
</dbReference>
<keyword evidence="9" id="KW-1185">Reference proteome</keyword>
<evidence type="ECO:0000256" key="3">
    <source>
        <dbReference type="ARBA" id="ARBA00022703"/>
    </source>
</evidence>
<dbReference type="Pfam" id="PF00656">
    <property type="entry name" value="Peptidase_C14"/>
    <property type="match status" value="1"/>
</dbReference>
<evidence type="ECO:0000313" key="9">
    <source>
        <dbReference type="Proteomes" id="UP001165289"/>
    </source>
</evidence>
<dbReference type="GO" id="GO:0006915">
    <property type="term" value="P:apoptotic process"/>
    <property type="evidence" value="ECO:0007669"/>
    <property type="project" value="UniProtKB-KW"/>
</dbReference>
<dbReference type="AlphaFoldDB" id="A0AAV7KJY6"/>
<keyword evidence="4" id="KW-0378">Hydrolase</keyword>
<dbReference type="Gene3D" id="3.30.70.1470">
    <property type="entry name" value="Caspase-like"/>
    <property type="match status" value="1"/>
</dbReference>
<dbReference type="PROSITE" id="PS50207">
    <property type="entry name" value="CASPASE_P10"/>
    <property type="match status" value="1"/>
</dbReference>
<dbReference type="SUPFAM" id="SSF52129">
    <property type="entry name" value="Caspase-like"/>
    <property type="match status" value="1"/>
</dbReference>
<protein>
    <submittedName>
        <fullName evidence="8">Caspase 6, apoptosis-related cysteine peptidase, like 2</fullName>
    </submittedName>
</protein>
<name>A0AAV7KJY6_9METZ</name>
<feature type="domain" description="Caspase family p10" evidence="6">
    <location>
        <begin position="262"/>
        <end position="291"/>
    </location>
</feature>
<feature type="domain" description="Caspase family p20" evidence="7">
    <location>
        <begin position="165"/>
        <end position="239"/>
    </location>
</feature>
<dbReference type="InterPro" id="IPR001309">
    <property type="entry name" value="Pept_C14_p20"/>
</dbReference>
<dbReference type="InterPro" id="IPR015917">
    <property type="entry name" value="Pept_C14A"/>
</dbReference>
<dbReference type="InterPro" id="IPR002138">
    <property type="entry name" value="Pept_C14_p10"/>
</dbReference>
<comment type="caution">
    <text evidence="8">The sequence shown here is derived from an EMBL/GenBank/DDBJ whole genome shotgun (WGS) entry which is preliminary data.</text>
</comment>
<evidence type="ECO:0000259" key="6">
    <source>
        <dbReference type="PROSITE" id="PS50207"/>
    </source>
</evidence>
<evidence type="ECO:0000256" key="2">
    <source>
        <dbReference type="ARBA" id="ARBA00022670"/>
    </source>
</evidence>
<gene>
    <name evidence="8" type="ORF">LOD99_10055</name>
</gene>
<proteinExistence type="inferred from homology"/>